<name>A0ABQ8XRA6_9EUKA</name>
<evidence type="ECO:0000313" key="1">
    <source>
        <dbReference type="EMBL" id="KAJ6235081.1"/>
    </source>
</evidence>
<sequence>MLQILTQKDNARVQLRAELLFLSKLKNTIYIFLFSHRINILYCSILFKNQAQNSEITEKTWCLATTFSVLPDNGSPLHDQRFSNPGNSEISRVTIQMLTGTAPTTGDSGNY</sequence>
<evidence type="ECO:0000313" key="2">
    <source>
        <dbReference type="Proteomes" id="UP001150062"/>
    </source>
</evidence>
<dbReference type="EMBL" id="JAOAOG010000266">
    <property type="protein sequence ID" value="KAJ6235081.1"/>
    <property type="molecule type" value="Genomic_DNA"/>
</dbReference>
<accession>A0ABQ8XRA6</accession>
<comment type="caution">
    <text evidence="1">The sequence shown here is derived from an EMBL/GenBank/DDBJ whole genome shotgun (WGS) entry which is preliminary data.</text>
</comment>
<proteinExistence type="predicted"/>
<reference evidence="1" key="1">
    <citation type="submission" date="2022-08" db="EMBL/GenBank/DDBJ databases">
        <title>Novel sulfate-reducing endosymbionts in the free-living metamonad Anaeramoeba.</title>
        <authorList>
            <person name="Jerlstrom-Hultqvist J."/>
            <person name="Cepicka I."/>
            <person name="Gallot-Lavallee L."/>
            <person name="Salas-Leiva D."/>
            <person name="Curtis B.A."/>
            <person name="Zahonova K."/>
            <person name="Pipaliya S."/>
            <person name="Dacks J."/>
            <person name="Roger A.J."/>
        </authorList>
    </citation>
    <scope>NUCLEOTIDE SEQUENCE</scope>
    <source>
        <strain evidence="1">Schooner1</strain>
    </source>
</reference>
<protein>
    <submittedName>
        <fullName evidence="1">Uncharacterized protein</fullName>
    </submittedName>
</protein>
<organism evidence="1 2">
    <name type="scientific">Anaeramoeba flamelloides</name>
    <dbReference type="NCBI Taxonomy" id="1746091"/>
    <lineage>
        <taxon>Eukaryota</taxon>
        <taxon>Metamonada</taxon>
        <taxon>Anaeramoebidae</taxon>
        <taxon>Anaeramoeba</taxon>
    </lineage>
</organism>
<gene>
    <name evidence="1" type="ORF">M0813_29061</name>
</gene>
<keyword evidence="2" id="KW-1185">Reference proteome</keyword>
<dbReference type="Proteomes" id="UP001150062">
    <property type="component" value="Unassembled WGS sequence"/>
</dbReference>